<dbReference type="InterPro" id="IPR018478">
    <property type="entry name" value="Sporu_reg_WhiA_N_dom"/>
</dbReference>
<evidence type="ECO:0000256" key="3">
    <source>
        <dbReference type="ARBA" id="ARBA00023306"/>
    </source>
</evidence>
<feature type="domain" description="Sporulation transcription regulator WhiA N-terminal" evidence="7">
    <location>
        <begin position="21"/>
        <end position="105"/>
    </location>
</feature>
<evidence type="ECO:0000256" key="2">
    <source>
        <dbReference type="ARBA" id="ARBA00023125"/>
    </source>
</evidence>
<keyword evidence="3 5" id="KW-0131">Cell cycle</keyword>
<dbReference type="Proteomes" id="UP001242995">
    <property type="component" value="Unassembled WGS sequence"/>
</dbReference>
<evidence type="ECO:0000313" key="11">
    <source>
        <dbReference type="Proteomes" id="UP001230951"/>
    </source>
</evidence>
<dbReference type="PANTHER" id="PTHR37307:SF1">
    <property type="entry name" value="CELL DIVISION PROTEIN WHIA-RELATED"/>
    <property type="match status" value="1"/>
</dbReference>
<evidence type="ECO:0000259" key="7">
    <source>
        <dbReference type="Pfam" id="PF10298"/>
    </source>
</evidence>
<dbReference type="InterPro" id="IPR003802">
    <property type="entry name" value="Sporulation_regulator_WhiA"/>
</dbReference>
<dbReference type="InterPro" id="IPR027434">
    <property type="entry name" value="Homing_endonucl"/>
</dbReference>
<reference evidence="9 11" key="1">
    <citation type="submission" date="2023-07" db="EMBL/GenBank/DDBJ databases">
        <title>Sorghum-associated microbial communities from plants grown in Nebraska, USA.</title>
        <authorList>
            <person name="Schachtman D."/>
        </authorList>
    </citation>
    <scope>NUCLEOTIDE SEQUENCE</scope>
    <source>
        <strain evidence="9">DS1006</strain>
        <strain evidence="10 11">DS1016</strain>
    </source>
</reference>
<dbReference type="Pfam" id="PF10298">
    <property type="entry name" value="WhiA_N"/>
    <property type="match status" value="1"/>
</dbReference>
<dbReference type="GO" id="GO:0003677">
    <property type="term" value="F:DNA binding"/>
    <property type="evidence" value="ECO:0007669"/>
    <property type="project" value="UniProtKB-UniRule"/>
</dbReference>
<comment type="similarity">
    <text evidence="5">Belongs to the WhiA family.</text>
</comment>
<dbReference type="NCBIfam" id="TIGR00647">
    <property type="entry name" value="DNA_bind_WhiA"/>
    <property type="match status" value="1"/>
</dbReference>
<dbReference type="Pfam" id="PF02650">
    <property type="entry name" value="HTH_WhiA"/>
    <property type="match status" value="1"/>
</dbReference>
<evidence type="ECO:0000256" key="4">
    <source>
        <dbReference type="ARBA" id="ARBA00068775"/>
    </source>
</evidence>
<dbReference type="PANTHER" id="PTHR37307">
    <property type="entry name" value="CELL DIVISION PROTEIN WHIA-RELATED"/>
    <property type="match status" value="1"/>
</dbReference>
<dbReference type="InterPro" id="IPR023054">
    <property type="entry name" value="Sporulation_regulator_WhiA_C"/>
</dbReference>
<dbReference type="SUPFAM" id="SSF55608">
    <property type="entry name" value="Homing endonucleases"/>
    <property type="match status" value="1"/>
</dbReference>
<evidence type="ECO:0000259" key="8">
    <source>
        <dbReference type="Pfam" id="PF14527"/>
    </source>
</evidence>
<evidence type="ECO:0000313" key="9">
    <source>
        <dbReference type="EMBL" id="MDP9904607.1"/>
    </source>
</evidence>
<dbReference type="FunFam" id="3.10.28.10:FF:000001">
    <property type="entry name" value="Probable cell division protein WhiA"/>
    <property type="match status" value="1"/>
</dbReference>
<evidence type="ECO:0000259" key="6">
    <source>
        <dbReference type="Pfam" id="PF02650"/>
    </source>
</evidence>
<sequence length="315" mass="33757">MAGLTVSVKEELSEVEIRNASARKAEVSTILRFAGGLHVLSGRLMVQAEVDLVSTARRVRAAIADLYGHRSEILRLPTGRVQPGGRYVLRIGPGSEVLARQTGLLDSRGNPVRGLPPAIVNGSSSDAEAVWRGAFLAQGSLTEPGRPSLLEVICPGPEAALALVGAARRLGIGVTSREVRGVDRVTIRDRDSIVALLSRMGASASLAKWQDQRRANDLETAPANRSVNFDVSNLRRSAQAALDVSARVERALEILGDDVPQSLKHAGELRLAHRQASLYELGRLADPPLNKDTIAGRIRRLLVTAEKHALNQGTP</sequence>
<organism evidence="9 12">
    <name type="scientific">Arthrobacter bambusae</name>
    <dbReference type="NCBI Taxonomy" id="1338426"/>
    <lineage>
        <taxon>Bacteria</taxon>
        <taxon>Bacillati</taxon>
        <taxon>Actinomycetota</taxon>
        <taxon>Actinomycetes</taxon>
        <taxon>Micrococcales</taxon>
        <taxon>Micrococcaceae</taxon>
        <taxon>Arthrobacter</taxon>
    </lineage>
</organism>
<keyword evidence="2 5" id="KW-0238">DNA-binding</keyword>
<feature type="domain" description="WhiA LAGLIDADG-like" evidence="8">
    <location>
        <begin position="128"/>
        <end position="217"/>
    </location>
</feature>
<evidence type="ECO:0000256" key="5">
    <source>
        <dbReference type="HAMAP-Rule" id="MF_01420"/>
    </source>
</evidence>
<dbReference type="GO" id="GO:0043937">
    <property type="term" value="P:regulation of sporulation"/>
    <property type="evidence" value="ECO:0007669"/>
    <property type="project" value="InterPro"/>
</dbReference>
<dbReference type="HAMAP" id="MF_01420">
    <property type="entry name" value="HTH_type_WhiA"/>
    <property type="match status" value="1"/>
</dbReference>
<evidence type="ECO:0000256" key="1">
    <source>
        <dbReference type="ARBA" id="ARBA00022618"/>
    </source>
</evidence>
<dbReference type="Pfam" id="PF14527">
    <property type="entry name" value="LAGLIDADG_WhiA"/>
    <property type="match status" value="1"/>
</dbReference>
<accession>A0AAW8DG36</accession>
<dbReference type="AlphaFoldDB" id="A0AAW8DG36"/>
<keyword evidence="11" id="KW-1185">Reference proteome</keyword>
<evidence type="ECO:0000313" key="12">
    <source>
        <dbReference type="Proteomes" id="UP001242995"/>
    </source>
</evidence>
<dbReference type="EMBL" id="JAUSRG010000003">
    <property type="protein sequence ID" value="MDP9904607.1"/>
    <property type="molecule type" value="Genomic_DNA"/>
</dbReference>
<dbReference type="GO" id="GO:0051301">
    <property type="term" value="P:cell division"/>
    <property type="evidence" value="ECO:0007669"/>
    <property type="project" value="UniProtKB-UniRule"/>
</dbReference>
<keyword evidence="1 5" id="KW-0132">Cell division</keyword>
<dbReference type="Gene3D" id="3.10.28.10">
    <property type="entry name" value="Homing endonucleases"/>
    <property type="match status" value="1"/>
</dbReference>
<gene>
    <name evidence="5" type="primary">whiA</name>
    <name evidence="9" type="ORF">J2S90_001562</name>
    <name evidence="10" type="ORF">J2S93_002391</name>
</gene>
<dbReference type="Proteomes" id="UP001230951">
    <property type="component" value="Unassembled WGS sequence"/>
</dbReference>
<evidence type="ECO:0000313" key="10">
    <source>
        <dbReference type="EMBL" id="MDQ0180964.1"/>
    </source>
</evidence>
<dbReference type="InterPro" id="IPR039518">
    <property type="entry name" value="WhiA_LAGLIDADG_dom"/>
</dbReference>
<comment type="function">
    <text evidence="5">Involved in cell division and chromosome segregation.</text>
</comment>
<feature type="domain" description="Sporulation regulator WhiA C-terminal" evidence="6">
    <location>
        <begin position="223"/>
        <end position="301"/>
    </location>
</feature>
<comment type="caution">
    <text evidence="9">The sequence shown here is derived from an EMBL/GenBank/DDBJ whole genome shotgun (WGS) entry which is preliminary data.</text>
</comment>
<dbReference type="EMBL" id="JAUSTF010000004">
    <property type="protein sequence ID" value="MDQ0180964.1"/>
    <property type="molecule type" value="Genomic_DNA"/>
</dbReference>
<name>A0AAW8DG36_9MICC</name>
<protein>
    <recommendedName>
        <fullName evidence="4 5">Probable cell division protein WhiA</fullName>
    </recommendedName>
</protein>
<proteinExistence type="inferred from homology"/>